<proteinExistence type="predicted"/>
<protein>
    <submittedName>
        <fullName evidence="2">Uncharacterized protein</fullName>
    </submittedName>
</protein>
<accession>A0A0D9V8Z4</accession>
<evidence type="ECO:0000313" key="3">
    <source>
        <dbReference type="Proteomes" id="UP000032180"/>
    </source>
</evidence>
<dbReference type="AlphaFoldDB" id="A0A0D9V8Z4"/>
<sequence length="117" mass="12852">MIYSIAEEVHFFDAICACEIDYHIVGLWLPSIVAGVYHNCFGMNNNVGSSAPSSSGRGGSNGNNGTAISPGELPRSSCVRPGKCGHSIQMAAMMRMKIQTILWKKKELKHKRHMDDR</sequence>
<keyword evidence="3" id="KW-1185">Reference proteome</keyword>
<reference evidence="2 3" key="1">
    <citation type="submission" date="2012-08" db="EMBL/GenBank/DDBJ databases">
        <title>Oryza genome evolution.</title>
        <authorList>
            <person name="Wing R.A."/>
        </authorList>
    </citation>
    <scope>NUCLEOTIDE SEQUENCE</scope>
</reference>
<evidence type="ECO:0000256" key="1">
    <source>
        <dbReference type="SAM" id="MobiDB-lite"/>
    </source>
</evidence>
<name>A0A0D9V8Z4_9ORYZ</name>
<organism evidence="2 3">
    <name type="scientific">Leersia perrieri</name>
    <dbReference type="NCBI Taxonomy" id="77586"/>
    <lineage>
        <taxon>Eukaryota</taxon>
        <taxon>Viridiplantae</taxon>
        <taxon>Streptophyta</taxon>
        <taxon>Embryophyta</taxon>
        <taxon>Tracheophyta</taxon>
        <taxon>Spermatophyta</taxon>
        <taxon>Magnoliopsida</taxon>
        <taxon>Liliopsida</taxon>
        <taxon>Poales</taxon>
        <taxon>Poaceae</taxon>
        <taxon>BOP clade</taxon>
        <taxon>Oryzoideae</taxon>
        <taxon>Oryzeae</taxon>
        <taxon>Oryzinae</taxon>
        <taxon>Leersia</taxon>
    </lineage>
</organism>
<dbReference type="EnsemblPlants" id="LPERR01G34920.1">
    <property type="protein sequence ID" value="LPERR01G34920.1"/>
    <property type="gene ID" value="LPERR01G34920"/>
</dbReference>
<dbReference type="Proteomes" id="UP000032180">
    <property type="component" value="Chromosome 1"/>
</dbReference>
<dbReference type="HOGENOM" id="CLU_2088298_0_0_1"/>
<reference evidence="2" key="3">
    <citation type="submission" date="2015-04" db="UniProtKB">
        <authorList>
            <consortium name="EnsemblPlants"/>
        </authorList>
    </citation>
    <scope>IDENTIFICATION</scope>
</reference>
<reference evidence="3" key="2">
    <citation type="submission" date="2013-12" db="EMBL/GenBank/DDBJ databases">
        <authorList>
            <person name="Yu Y."/>
            <person name="Lee S."/>
            <person name="de Baynast K."/>
            <person name="Wissotski M."/>
            <person name="Liu L."/>
            <person name="Talag J."/>
            <person name="Goicoechea J."/>
            <person name="Angelova A."/>
            <person name="Jetty R."/>
            <person name="Kudrna D."/>
            <person name="Golser W."/>
            <person name="Rivera L."/>
            <person name="Zhang J."/>
            <person name="Wing R."/>
        </authorList>
    </citation>
    <scope>NUCLEOTIDE SEQUENCE</scope>
</reference>
<dbReference type="Gramene" id="LPERR01G34920.1">
    <property type="protein sequence ID" value="LPERR01G34920.1"/>
    <property type="gene ID" value="LPERR01G34920"/>
</dbReference>
<evidence type="ECO:0000313" key="2">
    <source>
        <dbReference type="EnsemblPlants" id="LPERR01G34920.1"/>
    </source>
</evidence>
<feature type="region of interest" description="Disordered" evidence="1">
    <location>
        <begin position="50"/>
        <end position="81"/>
    </location>
</feature>